<dbReference type="Pfam" id="PF03466">
    <property type="entry name" value="LysR_substrate"/>
    <property type="match status" value="1"/>
</dbReference>
<name>A0A1M5Z9D4_9BURK</name>
<dbReference type="PANTHER" id="PTHR30537:SF5">
    <property type="entry name" value="HTH-TYPE TRANSCRIPTIONAL ACTIVATOR TTDR-RELATED"/>
    <property type="match status" value="1"/>
</dbReference>
<keyword evidence="3 6" id="KW-0238">DNA-binding</keyword>
<evidence type="ECO:0000256" key="1">
    <source>
        <dbReference type="ARBA" id="ARBA00009437"/>
    </source>
</evidence>
<evidence type="ECO:0000256" key="2">
    <source>
        <dbReference type="ARBA" id="ARBA00023015"/>
    </source>
</evidence>
<dbReference type="GO" id="GO:0043565">
    <property type="term" value="F:sequence-specific DNA binding"/>
    <property type="evidence" value="ECO:0007669"/>
    <property type="project" value="TreeGrafter"/>
</dbReference>
<evidence type="ECO:0000313" key="6">
    <source>
        <dbReference type="EMBL" id="SHI20835.1"/>
    </source>
</evidence>
<dbReference type="FunFam" id="1.10.10.10:FF:000001">
    <property type="entry name" value="LysR family transcriptional regulator"/>
    <property type="match status" value="1"/>
</dbReference>
<evidence type="ECO:0000256" key="3">
    <source>
        <dbReference type="ARBA" id="ARBA00023125"/>
    </source>
</evidence>
<dbReference type="Gene3D" id="1.10.10.10">
    <property type="entry name" value="Winged helix-like DNA-binding domain superfamily/Winged helix DNA-binding domain"/>
    <property type="match status" value="1"/>
</dbReference>
<dbReference type="PRINTS" id="PR00039">
    <property type="entry name" value="HTHLYSR"/>
</dbReference>
<keyword evidence="2" id="KW-0805">Transcription regulation</keyword>
<dbReference type="STRING" id="658167.SAMN04488135_11350"/>
<protein>
    <submittedName>
        <fullName evidence="6">DNA-binding transcriptional regulator, LysR family</fullName>
    </submittedName>
</protein>
<gene>
    <name evidence="6" type="ORF">SAMN04488135_11350</name>
</gene>
<evidence type="ECO:0000313" key="7">
    <source>
        <dbReference type="Proteomes" id="UP000184226"/>
    </source>
</evidence>
<accession>A0A1M5Z9D4</accession>
<dbReference type="InterPro" id="IPR036390">
    <property type="entry name" value="WH_DNA-bd_sf"/>
</dbReference>
<dbReference type="PROSITE" id="PS50931">
    <property type="entry name" value="HTH_LYSR"/>
    <property type="match status" value="1"/>
</dbReference>
<feature type="domain" description="HTH lysR-type" evidence="5">
    <location>
        <begin position="11"/>
        <end position="60"/>
    </location>
</feature>
<dbReference type="EMBL" id="FQXE01000013">
    <property type="protein sequence ID" value="SHI20835.1"/>
    <property type="molecule type" value="Genomic_DNA"/>
</dbReference>
<dbReference type="RefSeq" id="WP_245801331.1">
    <property type="nucleotide sequence ID" value="NZ_FQXE01000013.1"/>
</dbReference>
<keyword evidence="7" id="KW-1185">Reference proteome</keyword>
<sequence length="314" mass="35413">MMVQQADTHFFLLIVKHGTISAAARALGVSPPALSKRLAQLEQRLGVQLIHRNTRRMSPTQEGQLYYEQASRLFAEFEALEQDVMNRRFEPSGVLRVNAPLNFGRVRVAPIVSAFTQAYPKLEVELILSDHPHDLIEGGYDVGVRFGTIPDSGLRARRIASNRRHLWASPEYLKKFGVPVCPKELTWHQCIVVPRSDDTYGVWTFTRGDVVQNVKVRGNLRCNDSEVAMAWALEGRGILMRSGWDTGRFARTEELKIVLQDYDLPNRDAFVVFPDGAMSAKVRTFIDFAVEKLSDLDVITKEHPGHEQPAAFGD</sequence>
<dbReference type="InterPro" id="IPR005119">
    <property type="entry name" value="LysR_subst-bd"/>
</dbReference>
<dbReference type="PANTHER" id="PTHR30537">
    <property type="entry name" value="HTH-TYPE TRANSCRIPTIONAL REGULATOR"/>
    <property type="match status" value="1"/>
</dbReference>
<reference evidence="6 7" key="1">
    <citation type="submission" date="2016-11" db="EMBL/GenBank/DDBJ databases">
        <authorList>
            <person name="Jaros S."/>
            <person name="Januszkiewicz K."/>
            <person name="Wedrychowicz H."/>
        </authorList>
    </citation>
    <scope>NUCLEOTIDE SEQUENCE [LARGE SCALE GENOMIC DNA]</scope>
    <source>
        <strain evidence="6 7">CGMCC 1.10190</strain>
    </source>
</reference>
<organism evidence="6 7">
    <name type="scientific">Pollutimonas bauzanensis</name>
    <dbReference type="NCBI Taxonomy" id="658167"/>
    <lineage>
        <taxon>Bacteria</taxon>
        <taxon>Pseudomonadati</taxon>
        <taxon>Pseudomonadota</taxon>
        <taxon>Betaproteobacteria</taxon>
        <taxon>Burkholderiales</taxon>
        <taxon>Alcaligenaceae</taxon>
        <taxon>Pollutimonas</taxon>
    </lineage>
</organism>
<dbReference type="GO" id="GO:0003700">
    <property type="term" value="F:DNA-binding transcription factor activity"/>
    <property type="evidence" value="ECO:0007669"/>
    <property type="project" value="InterPro"/>
</dbReference>
<dbReference type="AlphaFoldDB" id="A0A1M5Z9D4"/>
<dbReference type="Proteomes" id="UP000184226">
    <property type="component" value="Unassembled WGS sequence"/>
</dbReference>
<dbReference type="GO" id="GO:0006351">
    <property type="term" value="P:DNA-templated transcription"/>
    <property type="evidence" value="ECO:0007669"/>
    <property type="project" value="TreeGrafter"/>
</dbReference>
<evidence type="ECO:0000256" key="4">
    <source>
        <dbReference type="ARBA" id="ARBA00023163"/>
    </source>
</evidence>
<dbReference type="SUPFAM" id="SSF53850">
    <property type="entry name" value="Periplasmic binding protein-like II"/>
    <property type="match status" value="1"/>
</dbReference>
<dbReference type="SUPFAM" id="SSF46785">
    <property type="entry name" value="Winged helix' DNA-binding domain"/>
    <property type="match status" value="1"/>
</dbReference>
<keyword evidence="4" id="KW-0804">Transcription</keyword>
<comment type="similarity">
    <text evidence="1">Belongs to the LysR transcriptional regulatory family.</text>
</comment>
<evidence type="ECO:0000259" key="5">
    <source>
        <dbReference type="PROSITE" id="PS50931"/>
    </source>
</evidence>
<proteinExistence type="inferred from homology"/>
<dbReference type="Gene3D" id="3.40.190.290">
    <property type="match status" value="1"/>
</dbReference>
<dbReference type="InterPro" id="IPR036388">
    <property type="entry name" value="WH-like_DNA-bd_sf"/>
</dbReference>
<dbReference type="Pfam" id="PF00126">
    <property type="entry name" value="HTH_1"/>
    <property type="match status" value="1"/>
</dbReference>
<dbReference type="InterPro" id="IPR058163">
    <property type="entry name" value="LysR-type_TF_proteobact-type"/>
</dbReference>
<dbReference type="InterPro" id="IPR000847">
    <property type="entry name" value="LysR_HTH_N"/>
</dbReference>